<evidence type="ECO:0000313" key="11">
    <source>
        <dbReference type="Proteomes" id="UP000179807"/>
    </source>
</evidence>
<organism evidence="10 11">
    <name type="scientific">Tritrichomonas foetus</name>
    <dbReference type="NCBI Taxonomy" id="1144522"/>
    <lineage>
        <taxon>Eukaryota</taxon>
        <taxon>Metamonada</taxon>
        <taxon>Parabasalia</taxon>
        <taxon>Tritrichomonadida</taxon>
        <taxon>Tritrichomonadidae</taxon>
        <taxon>Tritrichomonas</taxon>
    </lineage>
</organism>
<comment type="subcellular location">
    <subcellularLocation>
        <location evidence="1">Cytoplasm</location>
        <location evidence="1">Cytosol</location>
    </subcellularLocation>
</comment>
<evidence type="ECO:0000256" key="7">
    <source>
        <dbReference type="ARBA" id="ARBA00044228"/>
    </source>
</evidence>
<accession>A0A1J4KQQ6</accession>
<keyword evidence="5" id="KW-0648">Protein biosynthesis</keyword>
<keyword evidence="3" id="KW-0963">Cytoplasm</keyword>
<reference evidence="10" key="1">
    <citation type="submission" date="2016-10" db="EMBL/GenBank/DDBJ databases">
        <authorList>
            <person name="Benchimol M."/>
            <person name="Almeida L.G."/>
            <person name="Vasconcelos A.T."/>
            <person name="Perreira-Neves A."/>
            <person name="Rosa I.A."/>
            <person name="Tasca T."/>
            <person name="Bogo M.R."/>
            <person name="de Souza W."/>
        </authorList>
    </citation>
    <scope>NUCLEOTIDE SEQUENCE [LARGE SCALE GENOMIC DNA]</scope>
    <source>
        <strain evidence="10">K</strain>
    </source>
</reference>
<evidence type="ECO:0000313" key="10">
    <source>
        <dbReference type="EMBL" id="OHT13426.1"/>
    </source>
</evidence>
<dbReference type="VEuPathDB" id="TrichDB:TRFO_16409"/>
<dbReference type="GO" id="GO:0003743">
    <property type="term" value="F:translation initiation factor activity"/>
    <property type="evidence" value="ECO:0007669"/>
    <property type="project" value="UniProtKB-KW"/>
</dbReference>
<name>A0A1J4KQQ6_9EUKA</name>
<gene>
    <name evidence="10" type="ORF">TRFO_16409</name>
</gene>
<dbReference type="GO" id="GO:0005085">
    <property type="term" value="F:guanyl-nucleotide exchange factor activity"/>
    <property type="evidence" value="ECO:0007669"/>
    <property type="project" value="TreeGrafter"/>
</dbReference>
<dbReference type="Pfam" id="PF01008">
    <property type="entry name" value="IF-2B"/>
    <property type="match status" value="1"/>
</dbReference>
<proteinExistence type="inferred from homology"/>
<dbReference type="GeneID" id="94833658"/>
<dbReference type="RefSeq" id="XP_068366562.1">
    <property type="nucleotide sequence ID" value="XM_068498954.1"/>
</dbReference>
<dbReference type="AlphaFoldDB" id="A0A1J4KQQ6"/>
<dbReference type="OrthoDB" id="269919at2759"/>
<dbReference type="Proteomes" id="UP000179807">
    <property type="component" value="Unassembled WGS sequence"/>
</dbReference>
<dbReference type="Gene3D" id="3.40.50.10470">
    <property type="entry name" value="Translation initiation factor eif-2b, domain 2"/>
    <property type="match status" value="1"/>
</dbReference>
<evidence type="ECO:0000256" key="3">
    <source>
        <dbReference type="ARBA" id="ARBA00022490"/>
    </source>
</evidence>
<keyword evidence="11" id="KW-1185">Reference proteome</keyword>
<evidence type="ECO:0000256" key="8">
    <source>
        <dbReference type="ARBA" id="ARBA00046432"/>
    </source>
</evidence>
<dbReference type="EMBL" id="MLAK01000526">
    <property type="protein sequence ID" value="OHT13426.1"/>
    <property type="molecule type" value="Genomic_DNA"/>
</dbReference>
<dbReference type="InterPro" id="IPR051855">
    <property type="entry name" value="eIF2B_beta_subunit"/>
</dbReference>
<dbReference type="GO" id="GO:0005829">
    <property type="term" value="C:cytosol"/>
    <property type="evidence" value="ECO:0007669"/>
    <property type="project" value="UniProtKB-SubCell"/>
</dbReference>
<evidence type="ECO:0000256" key="4">
    <source>
        <dbReference type="ARBA" id="ARBA00022540"/>
    </source>
</evidence>
<keyword evidence="4 10" id="KW-0396">Initiation factor</keyword>
<protein>
    <recommendedName>
        <fullName evidence="6">Translation initiation factor eIF2B subunit beta</fullName>
    </recommendedName>
    <alternativeName>
        <fullName evidence="7">eIF2B GDP-GTP exchange factor subunit beta</fullName>
    </alternativeName>
</protein>
<dbReference type="SUPFAM" id="SSF100950">
    <property type="entry name" value="NagB/RpiA/CoA transferase-like"/>
    <property type="match status" value="1"/>
</dbReference>
<comment type="subunit">
    <text evidence="8">Component of the translation initiation factor 2B (eIF2B) complex which is a heterodecamer of two sets of five different subunits: alpha, beta, gamma, delta and epsilon. Subunits alpha, beta and delta comprise a regulatory subcomplex and subunits epsilon and gamma comprise a catalytic subcomplex. Within the complex, the hexameric regulatory complex resides at the center, with the two heterodimeric catalytic subcomplexes bound on opposite sides.</text>
</comment>
<evidence type="ECO:0000256" key="1">
    <source>
        <dbReference type="ARBA" id="ARBA00004514"/>
    </source>
</evidence>
<dbReference type="GO" id="GO:0005851">
    <property type="term" value="C:eukaryotic translation initiation factor 2B complex"/>
    <property type="evidence" value="ECO:0007669"/>
    <property type="project" value="TreeGrafter"/>
</dbReference>
<comment type="caution">
    <text evidence="10">The sequence shown here is derived from an EMBL/GenBank/DDBJ whole genome shotgun (WGS) entry which is preliminary data.</text>
</comment>
<dbReference type="PANTHER" id="PTHR45859:SF1">
    <property type="entry name" value="TRANSLATION INITIATION FACTOR EIF-2B SUBUNIT BETA"/>
    <property type="match status" value="1"/>
</dbReference>
<dbReference type="InterPro" id="IPR000649">
    <property type="entry name" value="IF-2B-related"/>
</dbReference>
<dbReference type="PANTHER" id="PTHR45859">
    <property type="entry name" value="TRANSLATION INITIATION FACTOR EIF-2B SUBUNIT BETA"/>
    <property type="match status" value="1"/>
</dbReference>
<sequence length="372" mass="41669">MNKKGESVFSPHQKKLAISFSTMSETSKLQRKIATFELIVRRRENMGTAWVATQTLKILRRCVKDSTSAEEIEKILPQVTKRLIASIPFTVVVANFCHRVLDLLDELIKQSKNESQINQHDVRRSKSLSLLETFLSSTSVSESDQINSNAGTLRNNLLNGIDDLLMEVPNAYDDISSFSLDYIHYGDIILTVGYSTSVFMFLKNAAKSRRFTVLVTEHAPFYDGIKMAERLRNEAKIECSVIPDSSVFVVMPRVTSVLSSCRAIFADGSFVTTSFVQSVALAARHYAKPVIVLYWKCKLTDRFLKPNESFTILASPAKIATPEENGVRNATILTPDGEYVTVNAATLFISEEGPHSPNDVFTHVQNLYRPND</sequence>
<evidence type="ECO:0000256" key="2">
    <source>
        <dbReference type="ARBA" id="ARBA00007251"/>
    </source>
</evidence>
<evidence type="ECO:0000256" key="5">
    <source>
        <dbReference type="ARBA" id="ARBA00022917"/>
    </source>
</evidence>
<dbReference type="InterPro" id="IPR037171">
    <property type="entry name" value="NagB/RpiA_transferase-like"/>
</dbReference>
<evidence type="ECO:0000256" key="9">
    <source>
        <dbReference type="RuleBase" id="RU003814"/>
    </source>
</evidence>
<dbReference type="InterPro" id="IPR042529">
    <property type="entry name" value="IF_2B-like_C"/>
</dbReference>
<evidence type="ECO:0000256" key="6">
    <source>
        <dbReference type="ARBA" id="ARBA00044122"/>
    </source>
</evidence>
<comment type="similarity">
    <text evidence="2 9">Belongs to the eIF-2B alpha/beta/delta subunits family.</text>
</comment>